<evidence type="ECO:0000313" key="2">
    <source>
        <dbReference type="Proteomes" id="UP000192288"/>
    </source>
</evidence>
<evidence type="ECO:0000313" key="1">
    <source>
        <dbReference type="EMBL" id="ORI97441.1"/>
    </source>
</evidence>
<organism evidence="1 2">
    <name type="scientific">Leuconostoc pseudomesenteroides</name>
    <dbReference type="NCBI Taxonomy" id="33968"/>
    <lineage>
        <taxon>Bacteria</taxon>
        <taxon>Bacillati</taxon>
        <taxon>Bacillota</taxon>
        <taxon>Bacilli</taxon>
        <taxon>Lactobacillales</taxon>
        <taxon>Lactobacillaceae</taxon>
        <taxon>Leuconostoc</taxon>
    </lineage>
</organism>
<gene>
    <name evidence="1" type="ORF">BMR96_07175</name>
</gene>
<proteinExistence type="predicted"/>
<dbReference type="Proteomes" id="UP000192288">
    <property type="component" value="Unassembled WGS sequence"/>
</dbReference>
<dbReference type="STRING" id="33968.BMS77_07720"/>
<name>A0A1X0VCM6_LEUPS</name>
<sequence length="122" mass="14499">MGLDMYLQTENKQTGKVVIIHSWRKANQIRDWFVRRFDLDPNDQLKIAITRDDLEALTSDIEQVLASHALALELLPTASGFFFGSTDYDGYYFEVLRDTRHFLQKEFTYNSDSENLYYTEWW</sequence>
<dbReference type="RefSeq" id="WP_048593016.1">
    <property type="nucleotide sequence ID" value="NZ_MPLS01000025.1"/>
</dbReference>
<dbReference type="EMBL" id="MPLS01000025">
    <property type="protein sequence ID" value="ORI97441.1"/>
    <property type="molecule type" value="Genomic_DNA"/>
</dbReference>
<comment type="caution">
    <text evidence="1">The sequence shown here is derived from an EMBL/GenBank/DDBJ whole genome shotgun (WGS) entry which is preliminary data.</text>
</comment>
<dbReference type="eggNOG" id="ENOG50335SB">
    <property type="taxonomic scope" value="Bacteria"/>
</dbReference>
<dbReference type="AlphaFoldDB" id="A0A1X0VCM6"/>
<protein>
    <submittedName>
        <fullName evidence="1">Uncharacterized protein</fullName>
    </submittedName>
</protein>
<reference evidence="1 2" key="1">
    <citation type="journal article" date="2017" name="Front. Microbiol.">
        <title>Genomic Characterization of Dairy Associated Leuconostoc Species and Diversity of Leuconostocs in Undefined Mixed Mesophilic Starter Cultures.</title>
        <authorList>
            <person name="Frantzen C.A."/>
            <person name="Kot W."/>
            <person name="Pedersen T.B."/>
            <person name="Ardo Y.M."/>
            <person name="Broadbent J.R."/>
            <person name="Neve H."/>
            <person name="Hansen L.H."/>
            <person name="Dal Bello F."/>
            <person name="Ostlie H.M."/>
            <person name="Kleppen H.P."/>
            <person name="Vogensen F.K."/>
            <person name="Holo H."/>
        </authorList>
    </citation>
    <scope>NUCLEOTIDE SEQUENCE [LARGE SCALE GENOMIC DNA]</scope>
    <source>
        <strain evidence="1 2">LMGCF08</strain>
    </source>
</reference>
<accession>A0A1X0VCM6</accession>